<proteinExistence type="predicted"/>
<name>A0AAV8RRE6_ENSVE</name>
<dbReference type="Proteomes" id="UP001222027">
    <property type="component" value="Unassembled WGS sequence"/>
</dbReference>
<evidence type="ECO:0000313" key="2">
    <source>
        <dbReference type="Proteomes" id="UP001222027"/>
    </source>
</evidence>
<keyword evidence="2" id="KW-1185">Reference proteome</keyword>
<dbReference type="AlphaFoldDB" id="A0AAV8RRE6"/>
<comment type="caution">
    <text evidence="1">The sequence shown here is derived from an EMBL/GenBank/DDBJ whole genome shotgun (WGS) entry which is preliminary data.</text>
</comment>
<gene>
    <name evidence="1" type="ORF">OPV22_005396</name>
</gene>
<reference evidence="1 2" key="1">
    <citation type="submission" date="2022-12" db="EMBL/GenBank/DDBJ databases">
        <title>Chromosome-scale assembly of the Ensete ventricosum genome.</title>
        <authorList>
            <person name="Dussert Y."/>
            <person name="Stocks J."/>
            <person name="Wendawek A."/>
            <person name="Woldeyes F."/>
            <person name="Nichols R.A."/>
            <person name="Borrell J.S."/>
        </authorList>
    </citation>
    <scope>NUCLEOTIDE SEQUENCE [LARGE SCALE GENOMIC DNA]</scope>
    <source>
        <strain evidence="2">cv. Maze</strain>
        <tissue evidence="1">Seeds</tissue>
    </source>
</reference>
<sequence length="88" mass="10058">MLTTPSTTRTLPTRRANLALLATRNPRDFQFLHRKRPLPRCSSDFSPPPPPNLSLVLRCWNRGVDRFGSGDWEFSEDLSDLASDSWKS</sequence>
<organism evidence="1 2">
    <name type="scientific">Ensete ventricosum</name>
    <name type="common">Abyssinian banana</name>
    <name type="synonym">Musa ensete</name>
    <dbReference type="NCBI Taxonomy" id="4639"/>
    <lineage>
        <taxon>Eukaryota</taxon>
        <taxon>Viridiplantae</taxon>
        <taxon>Streptophyta</taxon>
        <taxon>Embryophyta</taxon>
        <taxon>Tracheophyta</taxon>
        <taxon>Spermatophyta</taxon>
        <taxon>Magnoliopsida</taxon>
        <taxon>Liliopsida</taxon>
        <taxon>Zingiberales</taxon>
        <taxon>Musaceae</taxon>
        <taxon>Ensete</taxon>
    </lineage>
</organism>
<dbReference type="EMBL" id="JAQQAF010000002">
    <property type="protein sequence ID" value="KAJ8504510.1"/>
    <property type="molecule type" value="Genomic_DNA"/>
</dbReference>
<evidence type="ECO:0000313" key="1">
    <source>
        <dbReference type="EMBL" id="KAJ8504510.1"/>
    </source>
</evidence>
<protein>
    <submittedName>
        <fullName evidence="1">Uncharacterized protein</fullName>
    </submittedName>
</protein>
<accession>A0AAV8RRE6</accession>